<dbReference type="SMART" id="SM00021">
    <property type="entry name" value="DAX"/>
    <property type="match status" value="1"/>
</dbReference>
<evidence type="ECO:0000259" key="9">
    <source>
        <dbReference type="PROSITE" id="PS50186"/>
    </source>
</evidence>
<comment type="similarity">
    <text evidence="2">Belongs to the DSH family.</text>
</comment>
<dbReference type="InterPro" id="IPR003351">
    <property type="entry name" value="Dishevelled_protein_dom"/>
</dbReference>
<evidence type="ECO:0000256" key="6">
    <source>
        <dbReference type="PROSITE-ProRule" id="PRU00069"/>
    </source>
</evidence>
<dbReference type="AlphaFoldDB" id="A0A267F1Q0"/>
<evidence type="ECO:0000256" key="3">
    <source>
        <dbReference type="ARBA" id="ARBA00022473"/>
    </source>
</evidence>
<dbReference type="CDD" id="cd06717">
    <property type="entry name" value="PDZ_Dishevelled-like"/>
    <property type="match status" value="1"/>
</dbReference>
<reference evidence="11 12" key="1">
    <citation type="submission" date="2017-06" db="EMBL/GenBank/DDBJ databases">
        <title>A platform for efficient transgenesis in Macrostomum lignano, a flatworm model organism for stem cell research.</title>
        <authorList>
            <person name="Berezikov E."/>
        </authorList>
    </citation>
    <scope>NUCLEOTIDE SEQUENCE [LARGE SCALE GENOMIC DNA]</scope>
    <source>
        <strain evidence="11">DV1</strain>
        <tissue evidence="11">Whole organism</tissue>
    </source>
</reference>
<evidence type="ECO:0000313" key="11">
    <source>
        <dbReference type="EMBL" id="PAA66999.1"/>
    </source>
</evidence>
<dbReference type="Pfam" id="PF02377">
    <property type="entry name" value="Dishevelled"/>
    <property type="match status" value="1"/>
</dbReference>
<dbReference type="PROSITE" id="PS50106">
    <property type="entry name" value="PDZ"/>
    <property type="match status" value="1"/>
</dbReference>
<dbReference type="InterPro" id="IPR036034">
    <property type="entry name" value="PDZ_sf"/>
</dbReference>
<keyword evidence="5 6" id="KW-0879">Wnt signaling pathway</keyword>
<name>A0A267F1Q0_9PLAT</name>
<dbReference type="PRINTS" id="PR01760">
    <property type="entry name" value="DISHEVELLED"/>
</dbReference>
<dbReference type="GO" id="GO:0060070">
    <property type="term" value="P:canonical Wnt signaling pathway"/>
    <property type="evidence" value="ECO:0007669"/>
    <property type="project" value="TreeGrafter"/>
</dbReference>
<evidence type="ECO:0000256" key="1">
    <source>
        <dbReference type="ARBA" id="ARBA00004496"/>
    </source>
</evidence>
<feature type="domain" description="PDZ" evidence="8">
    <location>
        <begin position="238"/>
        <end position="311"/>
    </location>
</feature>
<feature type="compositionally biased region" description="Low complexity" evidence="7">
    <location>
        <begin position="188"/>
        <end position="200"/>
    </location>
</feature>
<feature type="compositionally biased region" description="Pro residues" evidence="7">
    <location>
        <begin position="563"/>
        <end position="578"/>
    </location>
</feature>
<dbReference type="PANTHER" id="PTHR10878:SF25">
    <property type="entry name" value="SEGMENT POLARITY PROTEIN DISHEVELLED"/>
    <property type="match status" value="1"/>
</dbReference>
<keyword evidence="12" id="KW-1185">Reference proteome</keyword>
<feature type="compositionally biased region" description="Polar residues" evidence="7">
    <location>
        <begin position="594"/>
        <end position="605"/>
    </location>
</feature>
<feature type="compositionally biased region" description="Low complexity" evidence="7">
    <location>
        <begin position="621"/>
        <end position="635"/>
    </location>
</feature>
<feature type="domain" description="DIX" evidence="10">
    <location>
        <begin position="1"/>
        <end position="83"/>
    </location>
</feature>
<feature type="compositionally biased region" description="Basic residues" evidence="7">
    <location>
        <begin position="203"/>
        <end position="217"/>
    </location>
</feature>
<dbReference type="InterPro" id="IPR036388">
    <property type="entry name" value="WH-like_DNA-bd_sf"/>
</dbReference>
<dbReference type="Pfam" id="PF00595">
    <property type="entry name" value="PDZ"/>
    <property type="match status" value="1"/>
</dbReference>
<dbReference type="InterPro" id="IPR001158">
    <property type="entry name" value="DIX"/>
</dbReference>
<keyword evidence="3" id="KW-0217">Developmental protein</keyword>
<dbReference type="PROSITE" id="PS50186">
    <property type="entry name" value="DEP"/>
    <property type="match status" value="1"/>
</dbReference>
<dbReference type="SUPFAM" id="SSF50156">
    <property type="entry name" value="PDZ domain-like"/>
    <property type="match status" value="1"/>
</dbReference>
<feature type="region of interest" description="Disordered" evidence="7">
    <location>
        <begin position="89"/>
        <end position="222"/>
    </location>
</feature>
<protein>
    <submittedName>
        <fullName evidence="11">Uncharacterized protein</fullName>
    </submittedName>
</protein>
<dbReference type="Pfam" id="PF00610">
    <property type="entry name" value="DEP"/>
    <property type="match status" value="1"/>
</dbReference>
<evidence type="ECO:0000256" key="2">
    <source>
        <dbReference type="ARBA" id="ARBA00008735"/>
    </source>
</evidence>
<dbReference type="SMART" id="SM00228">
    <property type="entry name" value="PDZ"/>
    <property type="match status" value="1"/>
</dbReference>
<dbReference type="OrthoDB" id="10031689at2759"/>
<dbReference type="Proteomes" id="UP000215902">
    <property type="component" value="Unassembled WGS sequence"/>
</dbReference>
<feature type="compositionally biased region" description="Gly residues" evidence="7">
    <location>
        <begin position="546"/>
        <end position="556"/>
    </location>
</feature>
<dbReference type="PROSITE" id="PS50841">
    <property type="entry name" value="DIX"/>
    <property type="match status" value="1"/>
</dbReference>
<dbReference type="FunFam" id="2.30.42.10:FF:000203">
    <property type="entry name" value="DiSHevelled related"/>
    <property type="match status" value="1"/>
</dbReference>
<evidence type="ECO:0000313" key="12">
    <source>
        <dbReference type="Proteomes" id="UP000215902"/>
    </source>
</evidence>
<dbReference type="InterPro" id="IPR029071">
    <property type="entry name" value="Ubiquitin-like_domsf"/>
</dbReference>
<comment type="caution">
    <text evidence="11">The sequence shown here is derived from an EMBL/GenBank/DDBJ whole genome shotgun (WGS) entry which is preliminary data.</text>
</comment>
<dbReference type="SUPFAM" id="SSF54236">
    <property type="entry name" value="Ubiquitin-like"/>
    <property type="match status" value="1"/>
</dbReference>
<feature type="region of interest" description="Disordered" evidence="7">
    <location>
        <begin position="544"/>
        <end position="656"/>
    </location>
</feature>
<dbReference type="GO" id="GO:0005109">
    <property type="term" value="F:frizzled binding"/>
    <property type="evidence" value="ECO:0007669"/>
    <property type="project" value="TreeGrafter"/>
</dbReference>
<feature type="domain" description="DEP" evidence="9">
    <location>
        <begin position="443"/>
        <end position="517"/>
    </location>
</feature>
<evidence type="ECO:0000259" key="8">
    <source>
        <dbReference type="PROSITE" id="PS50106"/>
    </source>
</evidence>
<dbReference type="EMBL" id="NIVC01001515">
    <property type="protein sequence ID" value="PAA66999.1"/>
    <property type="molecule type" value="Genomic_DNA"/>
</dbReference>
<evidence type="ECO:0000256" key="7">
    <source>
        <dbReference type="SAM" id="MobiDB-lite"/>
    </source>
</evidence>
<dbReference type="SUPFAM" id="SSF46785">
    <property type="entry name" value="Winged helix' DNA-binding domain"/>
    <property type="match status" value="1"/>
</dbReference>
<feature type="compositionally biased region" description="Gly residues" evidence="7">
    <location>
        <begin position="644"/>
        <end position="656"/>
    </location>
</feature>
<dbReference type="FunFam" id="2.40.240.130:FF:000001">
    <property type="entry name" value="Segment polarity protein dishevelled homolog DVL-1"/>
    <property type="match status" value="1"/>
</dbReference>
<gene>
    <name evidence="11" type="ORF">BOX15_Mlig008755g1</name>
</gene>
<dbReference type="SMART" id="SM00049">
    <property type="entry name" value="DEP"/>
    <property type="match status" value="1"/>
</dbReference>
<feature type="compositionally biased region" description="Low complexity" evidence="7">
    <location>
        <begin position="164"/>
        <end position="176"/>
    </location>
</feature>
<evidence type="ECO:0000256" key="4">
    <source>
        <dbReference type="ARBA" id="ARBA00022490"/>
    </source>
</evidence>
<dbReference type="Pfam" id="PF00778">
    <property type="entry name" value="DIX"/>
    <property type="match status" value="1"/>
</dbReference>
<accession>A0A267F1Q0</accession>
<dbReference type="InterPro" id="IPR000591">
    <property type="entry name" value="DEP_dom"/>
</dbReference>
<comment type="subcellular location">
    <subcellularLocation>
        <location evidence="1">Cytoplasm</location>
    </subcellularLocation>
</comment>
<dbReference type="Gene3D" id="1.10.10.10">
    <property type="entry name" value="Winged helix-like DNA-binding domain superfamily/Winged helix DNA-binding domain"/>
    <property type="match status" value="1"/>
</dbReference>
<dbReference type="Gene3D" id="2.40.240.130">
    <property type="match status" value="1"/>
</dbReference>
<dbReference type="InterPro" id="IPR015506">
    <property type="entry name" value="Dsh/Dvl-rel"/>
</dbReference>
<sequence>METTKIIFHVDEEDTPYLIRLSIPPGQATLADFKNALNYKANFKFFFKSVDDDFGVVKEEIADDNAHLPFSKGKVESWLVTADAEGSVNSGSKLGSGGAAALPAGGSGASGTGSESEYSAQQQADRVAPLPSFNNRHRGLRLGGPGRPHHHSKQQQPTYESAGSMMSSDLDSTSFLDSEDDIESSRFSSATNTTYSAAAARKNLQKRHHRHKKRAPHISRTSSFSSVTESAVSLDVRTVELDMDAVQFLGISIVGHPAANGGSGGIYVGSIMRGGAVEREGSIQPGDMLLEVNNIAFENLENDEAVRILRDQVQKPGKIRLVVAKCWDSRDYQLRTMPREEPVRPIDPRAWVLHTNAMRQDPDSGSGGTGTLGGSQQIAPAASCLVGGLPDNVVDSRLTVTAASVSTSSCSLPESERYTAEELMPPLTTQTDLHTIASAMAMPDSGLEVRDRTWLKIPIPKAFIGSDLVDWLYTRVEGFTERKEARKWAAEMLRQGCIRHKVNKVGFSEQCYYVFGDCAVGGVSAAADVHPPPPPALPVDMSKLNVGGGFDSGGSGRQQLPQPQMPPINWAPPGPPPSYTGAMPLPYSLDRADSVSQYSSLQAKTPTPLGAMPPVNSAAVGSDNSIGSSSASSGSLHPAAPDTLGGGSKQGFRPGG</sequence>
<dbReference type="InterPro" id="IPR036390">
    <property type="entry name" value="WH_DNA-bd_sf"/>
</dbReference>
<proteinExistence type="inferred from homology"/>
<dbReference type="CDD" id="cd04438">
    <property type="entry name" value="DEP_dishevelled"/>
    <property type="match status" value="1"/>
</dbReference>
<dbReference type="Gene3D" id="2.30.42.10">
    <property type="match status" value="1"/>
</dbReference>
<dbReference type="FunFam" id="1.10.10.10:FF:000040">
    <property type="entry name" value="segment polarity protein dishevelled homolog DVL-3"/>
    <property type="match status" value="1"/>
</dbReference>
<dbReference type="GO" id="GO:0035556">
    <property type="term" value="P:intracellular signal transduction"/>
    <property type="evidence" value="ECO:0007669"/>
    <property type="project" value="InterPro"/>
</dbReference>
<evidence type="ECO:0000256" key="5">
    <source>
        <dbReference type="ARBA" id="ARBA00022687"/>
    </source>
</evidence>
<dbReference type="GO" id="GO:0005829">
    <property type="term" value="C:cytosol"/>
    <property type="evidence" value="ECO:0007669"/>
    <property type="project" value="TreeGrafter"/>
</dbReference>
<dbReference type="STRING" id="282301.A0A267F1Q0"/>
<organism evidence="11 12">
    <name type="scientific">Macrostomum lignano</name>
    <dbReference type="NCBI Taxonomy" id="282301"/>
    <lineage>
        <taxon>Eukaryota</taxon>
        <taxon>Metazoa</taxon>
        <taxon>Spiralia</taxon>
        <taxon>Lophotrochozoa</taxon>
        <taxon>Platyhelminthes</taxon>
        <taxon>Rhabditophora</taxon>
        <taxon>Macrostomorpha</taxon>
        <taxon>Macrostomida</taxon>
        <taxon>Macrostomidae</taxon>
        <taxon>Macrostomum</taxon>
    </lineage>
</organism>
<dbReference type="InterPro" id="IPR001478">
    <property type="entry name" value="PDZ"/>
</dbReference>
<evidence type="ECO:0000259" key="10">
    <source>
        <dbReference type="PROSITE" id="PS50841"/>
    </source>
</evidence>
<keyword evidence="4" id="KW-0963">Cytoplasm</keyword>
<dbReference type="InterPro" id="IPR008339">
    <property type="entry name" value="Dishevelled_fam"/>
</dbReference>
<dbReference type="InterPro" id="IPR038207">
    <property type="entry name" value="DIX_dom_sf"/>
</dbReference>
<dbReference type="PANTHER" id="PTHR10878">
    <property type="entry name" value="SEGMENT POLARITY PROTEIN DISHEVELLED"/>
    <property type="match status" value="1"/>
</dbReference>